<dbReference type="AlphaFoldDB" id="A0A0N0IR12"/>
<protein>
    <submittedName>
        <fullName evidence="1">Anhydro-N-acetylmuramic acid kinase</fullName>
    </submittedName>
</protein>
<dbReference type="InterPro" id="IPR043129">
    <property type="entry name" value="ATPase_NBD"/>
</dbReference>
<dbReference type="PANTHER" id="PTHR30605:SF0">
    <property type="entry name" value="ANHYDRO-N-ACETYLMURAMIC ACID KINASE"/>
    <property type="match status" value="1"/>
</dbReference>
<evidence type="ECO:0000313" key="3">
    <source>
        <dbReference type="EMBL" id="RTI11642.1"/>
    </source>
</evidence>
<evidence type="ECO:0000313" key="1">
    <source>
        <dbReference type="EMBL" id="KPD32285.1"/>
    </source>
</evidence>
<gene>
    <name evidence="1" type="ORF">AN926_03900</name>
    <name evidence="3" type="ORF">CSW27_12035</name>
    <name evidence="2" type="ORF">CSW30_10900</name>
</gene>
<dbReference type="GO" id="GO:0006040">
    <property type="term" value="P:amino sugar metabolic process"/>
    <property type="evidence" value="ECO:0007669"/>
    <property type="project" value="InterPro"/>
</dbReference>
<keyword evidence="1" id="KW-0418">Kinase</keyword>
<reference evidence="1 4" key="1">
    <citation type="submission" date="2015-09" db="EMBL/GenBank/DDBJ databases">
        <title>Draft genome sequence of Thermus scotoductus strain K1 isolated from a geothermal spring in Nagorno-Karabakh, Armenia.</title>
        <authorList>
            <person name="Saghatelyan A."/>
            <person name="Poghosyan L."/>
            <person name="Panosyan H."/>
            <person name="Birkeland N.-K."/>
        </authorList>
    </citation>
    <scope>NUCLEOTIDE SEQUENCE [LARGE SCALE GENOMIC DNA]</scope>
    <source>
        <strain evidence="1 4">K1</strain>
    </source>
</reference>
<evidence type="ECO:0000313" key="5">
    <source>
        <dbReference type="Proteomes" id="UP000287155"/>
    </source>
</evidence>
<dbReference type="Proteomes" id="UP000287155">
    <property type="component" value="Unassembled WGS sequence"/>
</dbReference>
<keyword evidence="1" id="KW-0808">Transferase</keyword>
<proteinExistence type="predicted"/>
<reference evidence="5 6" key="2">
    <citation type="journal article" date="2019" name="Extremophiles">
        <title>Biogeography of thermophiles and predominance of Thermus scotoductus in domestic water heaters.</title>
        <authorList>
            <person name="Wilpiszeski R.L."/>
            <person name="Zhang Z."/>
            <person name="House C.H."/>
        </authorList>
    </citation>
    <scope>NUCLEOTIDE SEQUENCE [LARGE SCALE GENOMIC DNA]</scope>
    <source>
        <strain evidence="3 5">14_S14</strain>
        <strain evidence="2 6">17_S17</strain>
    </source>
</reference>
<evidence type="ECO:0000313" key="6">
    <source>
        <dbReference type="Proteomes" id="UP000287173"/>
    </source>
</evidence>
<dbReference type="InterPro" id="IPR005338">
    <property type="entry name" value="Anhydro_N_Ac-Mur_kinase"/>
</dbReference>
<dbReference type="Proteomes" id="UP000053099">
    <property type="component" value="Unassembled WGS sequence"/>
</dbReference>
<dbReference type="GO" id="GO:0016301">
    <property type="term" value="F:kinase activity"/>
    <property type="evidence" value="ECO:0007669"/>
    <property type="project" value="UniProtKB-KW"/>
</dbReference>
<dbReference type="GO" id="GO:0009254">
    <property type="term" value="P:peptidoglycan turnover"/>
    <property type="evidence" value="ECO:0007669"/>
    <property type="project" value="InterPro"/>
</dbReference>
<sequence length="346" mass="37581">MRVLGLMSGTSADGVDLVLAEFTGSPPEVAHRVLAHREVAYPEELRMRVLRAMRHADTREIALLHHDLGRFYLEAALPFRGSAELVALSGQTIWHEPPRATFQLGEPSHLALGLEVPVVYGFRSMDLAAGGQGAPLVAYPDLLLYGEAGKRKAVHNLGGISNLTYFHGKDPSSLLAFDTGPGVCFFDEAAGILGLIWEEATALAEKAKPDEEALKTWLSHPYFQAPPPKTTGREVWRLAHLSPLPQDPGRLLRSLLELTARSILEAYRRFVGQVDEVLLAGGGARNRVLVALLSQHLPVSVMENPKVREALAFALLGYLHAIGEVNVLGRATGGRDLRAGQRVEPG</sequence>
<dbReference type="EMBL" id="PEMG01000427">
    <property type="protein sequence ID" value="RTI05735.1"/>
    <property type="molecule type" value="Genomic_DNA"/>
</dbReference>
<name>A0A0N0IR12_THESC</name>
<evidence type="ECO:0000313" key="4">
    <source>
        <dbReference type="Proteomes" id="UP000053099"/>
    </source>
</evidence>
<comment type="caution">
    <text evidence="1">The sequence shown here is derived from an EMBL/GenBank/DDBJ whole genome shotgun (WGS) entry which is preliminary data.</text>
</comment>
<dbReference type="Pfam" id="PF03702">
    <property type="entry name" value="AnmK"/>
    <property type="match status" value="1"/>
</dbReference>
<organism evidence="1 4">
    <name type="scientific">Thermus scotoductus</name>
    <dbReference type="NCBI Taxonomy" id="37636"/>
    <lineage>
        <taxon>Bacteria</taxon>
        <taxon>Thermotogati</taxon>
        <taxon>Deinococcota</taxon>
        <taxon>Deinococci</taxon>
        <taxon>Thermales</taxon>
        <taxon>Thermaceae</taxon>
        <taxon>Thermus</taxon>
    </lineage>
</organism>
<evidence type="ECO:0000313" key="2">
    <source>
        <dbReference type="EMBL" id="RTI05735.1"/>
    </source>
</evidence>
<dbReference type="Gene3D" id="3.30.420.40">
    <property type="match status" value="2"/>
</dbReference>
<dbReference type="Proteomes" id="UP000287173">
    <property type="component" value="Unassembled WGS sequence"/>
</dbReference>
<dbReference type="PANTHER" id="PTHR30605">
    <property type="entry name" value="ANHYDRO-N-ACETYLMURAMIC ACID KINASE"/>
    <property type="match status" value="1"/>
</dbReference>
<dbReference type="EMBL" id="PEMJ01000346">
    <property type="protein sequence ID" value="RTI11642.1"/>
    <property type="molecule type" value="Genomic_DNA"/>
</dbReference>
<dbReference type="PATRIC" id="fig|37636.3.peg.2518"/>
<dbReference type="GO" id="GO:0005524">
    <property type="term" value="F:ATP binding"/>
    <property type="evidence" value="ECO:0007669"/>
    <property type="project" value="InterPro"/>
</dbReference>
<accession>A0A0N0IR12</accession>
<dbReference type="EMBL" id="LJJR01000008">
    <property type="protein sequence ID" value="KPD32285.1"/>
    <property type="molecule type" value="Genomic_DNA"/>
</dbReference>
<dbReference type="GO" id="GO:0016773">
    <property type="term" value="F:phosphotransferase activity, alcohol group as acceptor"/>
    <property type="evidence" value="ECO:0007669"/>
    <property type="project" value="InterPro"/>
</dbReference>
<dbReference type="SUPFAM" id="SSF53067">
    <property type="entry name" value="Actin-like ATPase domain"/>
    <property type="match status" value="1"/>
</dbReference>
<dbReference type="RefSeq" id="WP_054391774.1">
    <property type="nucleotide sequence ID" value="NZ_PEMG01000427.1"/>
</dbReference>